<dbReference type="OrthoDB" id="1923503at2759"/>
<dbReference type="EMBL" id="CAJGYO010000011">
    <property type="protein sequence ID" value="CAD6259964.1"/>
    <property type="molecule type" value="Genomic_DNA"/>
</dbReference>
<feature type="chain" id="PRO_5032580941" evidence="1">
    <location>
        <begin position="27"/>
        <end position="78"/>
    </location>
</feature>
<organism evidence="2 3">
    <name type="scientific">Miscanthus lutarioriparius</name>
    <dbReference type="NCBI Taxonomy" id="422564"/>
    <lineage>
        <taxon>Eukaryota</taxon>
        <taxon>Viridiplantae</taxon>
        <taxon>Streptophyta</taxon>
        <taxon>Embryophyta</taxon>
        <taxon>Tracheophyta</taxon>
        <taxon>Spermatophyta</taxon>
        <taxon>Magnoliopsida</taxon>
        <taxon>Liliopsida</taxon>
        <taxon>Poales</taxon>
        <taxon>Poaceae</taxon>
        <taxon>PACMAD clade</taxon>
        <taxon>Panicoideae</taxon>
        <taxon>Andropogonodae</taxon>
        <taxon>Andropogoneae</taxon>
        <taxon>Saccharinae</taxon>
        <taxon>Miscanthus</taxon>
    </lineage>
</organism>
<feature type="signal peptide" evidence="1">
    <location>
        <begin position="1"/>
        <end position="26"/>
    </location>
</feature>
<dbReference type="Proteomes" id="UP000604825">
    <property type="component" value="Unassembled WGS sequence"/>
</dbReference>
<gene>
    <name evidence="2" type="ORF">NCGR_LOCUS43401</name>
</gene>
<dbReference type="InterPro" id="IPR014710">
    <property type="entry name" value="RmlC-like_jellyroll"/>
</dbReference>
<proteinExistence type="predicted"/>
<accession>A0A811QQC2</accession>
<keyword evidence="3" id="KW-1185">Reference proteome</keyword>
<reference evidence="2" key="1">
    <citation type="submission" date="2020-10" db="EMBL/GenBank/DDBJ databases">
        <authorList>
            <person name="Han B."/>
            <person name="Lu T."/>
            <person name="Zhao Q."/>
            <person name="Huang X."/>
            <person name="Zhao Y."/>
        </authorList>
    </citation>
    <scope>NUCLEOTIDE SEQUENCE</scope>
</reference>
<evidence type="ECO:0000313" key="3">
    <source>
        <dbReference type="Proteomes" id="UP000604825"/>
    </source>
</evidence>
<sequence>MASRAFATLLAVLAVVGFASVPRGLATDPTQLQDFCVADNNSPVLVNGVVCKNPNVVNANDFFHIVPVAPNQGRSYRE</sequence>
<name>A0A811QQC2_9POAL</name>
<comment type="caution">
    <text evidence="2">The sequence shown here is derived from an EMBL/GenBank/DDBJ whole genome shotgun (WGS) entry which is preliminary data.</text>
</comment>
<dbReference type="Gene3D" id="2.60.120.10">
    <property type="entry name" value="Jelly Rolls"/>
    <property type="match status" value="1"/>
</dbReference>
<keyword evidence="1" id="KW-0732">Signal</keyword>
<evidence type="ECO:0000256" key="1">
    <source>
        <dbReference type="SAM" id="SignalP"/>
    </source>
</evidence>
<dbReference type="AlphaFoldDB" id="A0A811QQC2"/>
<evidence type="ECO:0000313" key="2">
    <source>
        <dbReference type="EMBL" id="CAD6259964.1"/>
    </source>
</evidence>
<protein>
    <submittedName>
        <fullName evidence="2">Uncharacterized protein</fullName>
    </submittedName>
</protein>